<keyword evidence="4" id="KW-0539">Nucleus</keyword>
<dbReference type="PROSITE" id="PS50891">
    <property type="entry name" value="LOB"/>
    <property type="match status" value="1"/>
</dbReference>
<name>A0A9E7EKK6_9LILI</name>
<protein>
    <submittedName>
        <fullName evidence="9">LOB domain-containing protein 6</fullName>
    </submittedName>
</protein>
<sequence length="338" mass="35712">PPHLPHHLFFWCYLYTFLSLSLSLSLFIRLLSAHPSPPLPLASSPTSTGTQEGGAAASGGRDQTLRFPSSESQIEEQEGKPCTMASSSPQVPVSSATASASPSSTSSPCAACKFLRRKCQPDCVFAPYFPPDQPQKFVHVHRVFGASNVTKLLNELHPYQREDAVNSLAYEADMRLRDPVYGCVGVISILQHQLRQLQMDLSCAKSELSKYQSAAAVAAAAAAGTPGASFGATSPVTAAAATGHGFIDVNHPIGMTGFVYGRDQFFPVAARDPTHNLHMMLRNYDADLATRLASNGAYDADLAAAMNATSAAAFGLFGGQLSKPSAAGGDERPGIVLP</sequence>
<feature type="non-terminal residue" evidence="9">
    <location>
        <position position="1"/>
    </location>
</feature>
<comment type="similarity">
    <text evidence="2">Belongs to the LOB domain-containing protein family.</text>
</comment>
<evidence type="ECO:0000256" key="5">
    <source>
        <dbReference type="SAM" id="Coils"/>
    </source>
</evidence>
<dbReference type="Pfam" id="PF03195">
    <property type="entry name" value="LOB"/>
    <property type="match status" value="1"/>
</dbReference>
<dbReference type="Proteomes" id="UP001055439">
    <property type="component" value="Chromosome 10"/>
</dbReference>
<reference evidence="9" key="1">
    <citation type="submission" date="2022-05" db="EMBL/GenBank/DDBJ databases">
        <title>The Musa troglodytarum L. genome provides insights into the mechanism of non-climacteric behaviour and enrichment of carotenoids.</title>
        <authorList>
            <person name="Wang J."/>
        </authorList>
    </citation>
    <scope>NUCLEOTIDE SEQUENCE</scope>
    <source>
        <tissue evidence="9">Leaf</tissue>
    </source>
</reference>
<evidence type="ECO:0000256" key="2">
    <source>
        <dbReference type="ARBA" id="ARBA00005474"/>
    </source>
</evidence>
<keyword evidence="7" id="KW-0472">Membrane</keyword>
<dbReference type="AlphaFoldDB" id="A0A9E7EKK6"/>
<evidence type="ECO:0000256" key="3">
    <source>
        <dbReference type="ARBA" id="ARBA00022473"/>
    </source>
</evidence>
<evidence type="ECO:0000313" key="9">
    <source>
        <dbReference type="EMBL" id="URD79159.1"/>
    </source>
</evidence>
<evidence type="ECO:0000256" key="1">
    <source>
        <dbReference type="ARBA" id="ARBA00004123"/>
    </source>
</evidence>
<dbReference type="OrthoDB" id="2016447at2759"/>
<evidence type="ECO:0000256" key="4">
    <source>
        <dbReference type="ARBA" id="ARBA00023242"/>
    </source>
</evidence>
<dbReference type="PANTHER" id="PTHR31301:SF83">
    <property type="entry name" value="PROTEIN ASYMMETRIC LEAVES 2"/>
    <property type="match status" value="1"/>
</dbReference>
<dbReference type="GO" id="GO:0005634">
    <property type="term" value="C:nucleus"/>
    <property type="evidence" value="ECO:0007669"/>
    <property type="project" value="UniProtKB-SubCell"/>
</dbReference>
<evidence type="ECO:0000259" key="8">
    <source>
        <dbReference type="PROSITE" id="PS50891"/>
    </source>
</evidence>
<evidence type="ECO:0000313" key="10">
    <source>
        <dbReference type="Proteomes" id="UP001055439"/>
    </source>
</evidence>
<keyword evidence="7" id="KW-1133">Transmembrane helix</keyword>
<feature type="domain" description="LOB" evidence="8">
    <location>
        <begin position="107"/>
        <end position="208"/>
    </location>
</feature>
<evidence type="ECO:0000256" key="7">
    <source>
        <dbReference type="SAM" id="Phobius"/>
    </source>
</evidence>
<organism evidence="9 10">
    <name type="scientific">Musa troglodytarum</name>
    <name type="common">fe'i banana</name>
    <dbReference type="NCBI Taxonomy" id="320322"/>
    <lineage>
        <taxon>Eukaryota</taxon>
        <taxon>Viridiplantae</taxon>
        <taxon>Streptophyta</taxon>
        <taxon>Embryophyta</taxon>
        <taxon>Tracheophyta</taxon>
        <taxon>Spermatophyta</taxon>
        <taxon>Magnoliopsida</taxon>
        <taxon>Liliopsida</taxon>
        <taxon>Zingiberales</taxon>
        <taxon>Musaceae</taxon>
        <taxon>Musa</taxon>
    </lineage>
</organism>
<accession>A0A9E7EKK6</accession>
<feature type="transmembrane region" description="Helical" evidence="7">
    <location>
        <begin position="6"/>
        <end position="28"/>
    </location>
</feature>
<dbReference type="InterPro" id="IPR004883">
    <property type="entry name" value="LOB"/>
</dbReference>
<evidence type="ECO:0000256" key="6">
    <source>
        <dbReference type="SAM" id="MobiDB-lite"/>
    </source>
</evidence>
<feature type="coiled-coil region" evidence="5">
    <location>
        <begin position="187"/>
        <end position="214"/>
    </location>
</feature>
<keyword evidence="5" id="KW-0175">Coiled coil</keyword>
<feature type="compositionally biased region" description="Low complexity" evidence="6">
    <location>
        <begin position="85"/>
        <end position="106"/>
    </location>
</feature>
<keyword evidence="3" id="KW-0217">Developmental protein</keyword>
<comment type="subcellular location">
    <subcellularLocation>
        <location evidence="1">Nucleus</location>
    </subcellularLocation>
</comment>
<dbReference type="EMBL" id="CP097503">
    <property type="protein sequence ID" value="URD79159.1"/>
    <property type="molecule type" value="Genomic_DNA"/>
</dbReference>
<proteinExistence type="inferred from homology"/>
<gene>
    <name evidence="9" type="ORF">MUK42_05118</name>
</gene>
<feature type="region of interest" description="Disordered" evidence="6">
    <location>
        <begin position="39"/>
        <end position="106"/>
    </location>
</feature>
<keyword evidence="10" id="KW-1185">Reference proteome</keyword>
<dbReference type="PANTHER" id="PTHR31301">
    <property type="entry name" value="LOB DOMAIN-CONTAINING PROTEIN 4-RELATED"/>
    <property type="match status" value="1"/>
</dbReference>
<keyword evidence="7" id="KW-0812">Transmembrane</keyword>